<dbReference type="EMBL" id="JAUYVI010000008">
    <property type="protein sequence ID" value="MDQ7250865.1"/>
    <property type="molecule type" value="Genomic_DNA"/>
</dbReference>
<proteinExistence type="predicted"/>
<evidence type="ECO:0000256" key="1">
    <source>
        <dbReference type="ARBA" id="ARBA00004196"/>
    </source>
</evidence>
<name>A0ABU0YT28_9PROT</name>
<keyword evidence="6" id="KW-1185">Reference proteome</keyword>
<evidence type="ECO:0000313" key="6">
    <source>
        <dbReference type="Proteomes" id="UP001230156"/>
    </source>
</evidence>
<feature type="chain" id="PRO_5047532874" evidence="3">
    <location>
        <begin position="26"/>
        <end position="360"/>
    </location>
</feature>
<dbReference type="RefSeq" id="WP_379960670.1">
    <property type="nucleotide sequence ID" value="NZ_JAUYVI010000008.1"/>
</dbReference>
<evidence type="ECO:0000259" key="4">
    <source>
        <dbReference type="Pfam" id="PF09375"/>
    </source>
</evidence>
<reference evidence="6" key="1">
    <citation type="submission" date="2023-08" db="EMBL/GenBank/DDBJ databases">
        <title>Rhodospirillaceae gen. nov., a novel taxon isolated from the Yangtze River Yuezi River estuary sludge.</title>
        <authorList>
            <person name="Ruan L."/>
        </authorList>
    </citation>
    <scope>NUCLEOTIDE SEQUENCE [LARGE SCALE GENOMIC DNA]</scope>
    <source>
        <strain evidence="6">R-7</strain>
    </source>
</reference>
<sequence length="360" mass="38090">MIRGLVSRIALLASWLGVMAAPAQAADFAGFNAAYARDVVAPAFKALAGETKKLAEAADDFGAQPSQDGFAALRVAYDAVSDAWMQAQFFRLGPLGAQQRSERFEYWPEKRPIIDKQLAGLLANAKPDSLDLEKFAQASVAVQGLPALERLLYGDTARQVLSAGPEQKARIAVIKAIAHNLDRLAQQLAAEWEKVLSDPKTAASPFTQDPNEAAAQLYAGLMTGLQIVSDQKIAGPRGPTIDKAKPKSAEQWRAGRSLKNIKLNLQGLREATVGKSGFATLLGADQAALKTEISTAFDAALAAADAAPEPLDAAVTDAEGRKKVGALLVAVNHLRDLMKQKVPPAIGISLGFNELDGDGS</sequence>
<evidence type="ECO:0000313" key="5">
    <source>
        <dbReference type="EMBL" id="MDQ7250865.1"/>
    </source>
</evidence>
<dbReference type="CDD" id="cd14659">
    <property type="entry name" value="Imelysin-like_IPPA"/>
    <property type="match status" value="1"/>
</dbReference>
<comment type="subcellular location">
    <subcellularLocation>
        <location evidence="1">Cell envelope</location>
    </subcellularLocation>
</comment>
<dbReference type="Pfam" id="PF09375">
    <property type="entry name" value="Peptidase_M75"/>
    <property type="match status" value="1"/>
</dbReference>
<gene>
    <name evidence="5" type="ORF">Q8A70_24460</name>
</gene>
<organism evidence="5 6">
    <name type="scientific">Dongia sedimenti</name>
    <dbReference type="NCBI Taxonomy" id="3064282"/>
    <lineage>
        <taxon>Bacteria</taxon>
        <taxon>Pseudomonadati</taxon>
        <taxon>Pseudomonadota</taxon>
        <taxon>Alphaproteobacteria</taxon>
        <taxon>Rhodospirillales</taxon>
        <taxon>Dongiaceae</taxon>
        <taxon>Dongia</taxon>
    </lineage>
</organism>
<evidence type="ECO:0000256" key="3">
    <source>
        <dbReference type="SAM" id="SignalP"/>
    </source>
</evidence>
<dbReference type="Proteomes" id="UP001230156">
    <property type="component" value="Unassembled WGS sequence"/>
</dbReference>
<dbReference type="InterPro" id="IPR038352">
    <property type="entry name" value="Imelysin_sf"/>
</dbReference>
<accession>A0ABU0YT28</accession>
<evidence type="ECO:0000256" key="2">
    <source>
        <dbReference type="ARBA" id="ARBA00022729"/>
    </source>
</evidence>
<feature type="signal peptide" evidence="3">
    <location>
        <begin position="1"/>
        <end position="25"/>
    </location>
</feature>
<dbReference type="Gene3D" id="1.20.1420.20">
    <property type="entry name" value="M75 peptidase, HXXE motif"/>
    <property type="match status" value="1"/>
</dbReference>
<dbReference type="InterPro" id="IPR018976">
    <property type="entry name" value="Imelysin-like"/>
</dbReference>
<dbReference type="InterPro" id="IPR034984">
    <property type="entry name" value="Imelysin-like_IPPA"/>
</dbReference>
<feature type="domain" description="Imelysin-like" evidence="4">
    <location>
        <begin position="42"/>
        <end position="336"/>
    </location>
</feature>
<comment type="caution">
    <text evidence="5">The sequence shown here is derived from an EMBL/GenBank/DDBJ whole genome shotgun (WGS) entry which is preliminary data.</text>
</comment>
<protein>
    <submittedName>
        <fullName evidence="5">Imelysin family protein</fullName>
    </submittedName>
</protein>
<keyword evidence="2 3" id="KW-0732">Signal</keyword>